<dbReference type="GeneID" id="9712971"/>
<sequence>MNDRVLAILVFLLGYRVEVLGWYMALNGDLTAIWMVSLGILFTFLSCDIDNRATQ</sequence>
<organism evidence="2 3">
    <name type="scientific">Escherichia phage RB16</name>
    <dbReference type="NCBI Taxonomy" id="2681599"/>
    <lineage>
        <taxon>Viruses</taxon>
        <taxon>Duplodnaviria</taxon>
        <taxon>Heunggongvirae</taxon>
        <taxon>Uroviricota</taxon>
        <taxon>Caudoviricetes</taxon>
        <taxon>Pantevenvirales</taxon>
        <taxon>Straboviridae</taxon>
        <taxon>Pseudotevenvirus</taxon>
        <taxon>Pseudotevenvirus RB16</taxon>
    </lineage>
</organism>
<evidence type="ECO:0000256" key="1">
    <source>
        <dbReference type="SAM" id="Phobius"/>
    </source>
</evidence>
<proteinExistence type="predicted"/>
<organismHost>
    <name type="scientific">Escherichia coli</name>
    <dbReference type="NCBI Taxonomy" id="562"/>
</organismHost>
<feature type="transmembrane region" description="Helical" evidence="1">
    <location>
        <begin position="32"/>
        <end position="49"/>
    </location>
</feature>
<evidence type="ECO:0000313" key="3">
    <source>
        <dbReference type="Proteomes" id="UP000001091"/>
    </source>
</evidence>
<keyword evidence="1" id="KW-0812">Transmembrane</keyword>
<keyword evidence="1" id="KW-1133">Transmembrane helix</keyword>
<keyword evidence="1" id="KW-0472">Membrane</keyword>
<keyword evidence="3" id="KW-1185">Reference proteome</keyword>
<dbReference type="EMBL" id="HM134276">
    <property type="protein sequence ID" value="ADJ55534.1"/>
    <property type="molecule type" value="Genomic_DNA"/>
</dbReference>
<name>D9ICU1_BPRB1</name>
<dbReference type="Proteomes" id="UP000001091">
    <property type="component" value="Segment"/>
</dbReference>
<reference evidence="2 3" key="1">
    <citation type="journal article" date="2010" name="Virol. J.">
        <title>Genomes of the T4-related bacteriophages as windows on microbial genome evolution.</title>
        <authorList>
            <person name="Petrov V.M."/>
            <person name="Ratnayaka S."/>
            <person name="Nolan J.M."/>
            <person name="Miller E.S."/>
            <person name="Karam J.D."/>
        </authorList>
    </citation>
    <scope>NUCLEOTIDE SEQUENCE [LARGE SCALE GENOMIC DNA]</scope>
</reference>
<gene>
    <name evidence="2" type="ORF">RB16p230</name>
</gene>
<protein>
    <submittedName>
        <fullName evidence="2">Conserved hypothetical phage protein</fullName>
    </submittedName>
</protein>
<dbReference type="RefSeq" id="YP_003858530.1">
    <property type="nucleotide sequence ID" value="NC_014467.1"/>
</dbReference>
<evidence type="ECO:0000313" key="2">
    <source>
        <dbReference type="EMBL" id="ADJ55534.1"/>
    </source>
</evidence>
<accession>D9ICU1</accession>
<dbReference type="KEGG" id="vg:9712971"/>